<proteinExistence type="predicted"/>
<dbReference type="GO" id="GO:0006508">
    <property type="term" value="P:proteolysis"/>
    <property type="evidence" value="ECO:0007669"/>
    <property type="project" value="UniProtKB-KW"/>
</dbReference>
<sequence>MDLFTAERNAKLLMAAHGLTEKGWRFEWDNAARRFGQCRYGTKTISMSRQLTMQRSPESVRNTMLHEIAHALVGHAAGHGRIWQAKAISIGCDGKRCSDDKVEVAYKYVAKCPSGHISKKYLRKPRASARPRSCGTCSPVYNPKYAIRVVAI</sequence>
<keyword evidence="3" id="KW-1185">Reference proteome</keyword>
<dbReference type="KEGG" id="vg:55611208"/>
<gene>
    <name evidence="2" type="primary">233</name>
    <name evidence="2" type="ORF">SEA_COMRADE_233</name>
</gene>
<keyword evidence="2" id="KW-0645">Protease</keyword>
<dbReference type="EMBL" id="MH651172">
    <property type="protein sequence ID" value="AXQ63467.1"/>
    <property type="molecule type" value="Genomic_DNA"/>
</dbReference>
<accession>A0A385DXP0</accession>
<evidence type="ECO:0000259" key="1">
    <source>
        <dbReference type="SMART" id="SM00731"/>
    </source>
</evidence>
<reference evidence="2 3" key="1">
    <citation type="submission" date="2018-07" db="EMBL/GenBank/DDBJ databases">
        <authorList>
            <person name="Khadka D."/>
            <person name="Jones J."/>
            <person name="Carrillo K."/>
            <person name="Beckwith M.D."/>
            <person name="Griffiths E.C."/>
            <person name="LeFan V.M."/>
            <person name="Nayek S."/>
            <person name="Layton S.R."/>
            <person name="Kim T."/>
            <person name="Hughes L."/>
            <person name="Garlena R.A."/>
            <person name="Russell D.A."/>
            <person name="Pope W.H."/>
            <person name="Jacobs-Sera D."/>
            <person name="Hatfull G.F."/>
        </authorList>
    </citation>
    <scope>NUCLEOTIDE SEQUENCE [LARGE SCALE GENOMIC DNA]</scope>
</reference>
<name>A0A385DXP0_9CAUD</name>
<evidence type="ECO:0000313" key="3">
    <source>
        <dbReference type="Proteomes" id="UP000262230"/>
    </source>
</evidence>
<dbReference type="RefSeq" id="YP_009840994.1">
    <property type="nucleotide sequence ID" value="NC_048728.1"/>
</dbReference>
<feature type="domain" description="SprT-like" evidence="1">
    <location>
        <begin position="1"/>
        <end position="144"/>
    </location>
</feature>
<dbReference type="Pfam" id="PF10263">
    <property type="entry name" value="SprT-like"/>
    <property type="match status" value="1"/>
</dbReference>
<keyword evidence="2" id="KW-0378">Hydrolase</keyword>
<dbReference type="GO" id="GO:0008233">
    <property type="term" value="F:peptidase activity"/>
    <property type="evidence" value="ECO:0007669"/>
    <property type="project" value="UniProtKB-KW"/>
</dbReference>
<evidence type="ECO:0000313" key="2">
    <source>
        <dbReference type="EMBL" id="AXQ63467.1"/>
    </source>
</evidence>
<dbReference type="GO" id="GO:0006950">
    <property type="term" value="P:response to stress"/>
    <property type="evidence" value="ECO:0007669"/>
    <property type="project" value="UniProtKB-ARBA"/>
</dbReference>
<dbReference type="InterPro" id="IPR006640">
    <property type="entry name" value="SprT-like_domain"/>
</dbReference>
<dbReference type="GeneID" id="55611208"/>
<organism evidence="2 3">
    <name type="scientific">Streptomyces phage Comrade</name>
    <dbReference type="NCBI Taxonomy" id="2301714"/>
    <lineage>
        <taxon>Viruses</taxon>
        <taxon>Duplodnaviria</taxon>
        <taxon>Heunggongvirae</taxon>
        <taxon>Uroviricota</taxon>
        <taxon>Caudoviricetes</taxon>
        <taxon>Stanwilliamsviridae</taxon>
        <taxon>Loccivirinae</taxon>
        <taxon>Gilsonvirus</taxon>
        <taxon>Gilsonvirus comrade</taxon>
    </lineage>
</organism>
<dbReference type="Proteomes" id="UP000262230">
    <property type="component" value="Segment"/>
</dbReference>
<protein>
    <submittedName>
        <fullName evidence="2">SprT-like protease</fullName>
    </submittedName>
</protein>
<dbReference type="SMART" id="SM00731">
    <property type="entry name" value="SprT"/>
    <property type="match status" value="1"/>
</dbReference>